<dbReference type="NCBIfam" id="NF003816">
    <property type="entry name" value="PRK05406.1-5"/>
    <property type="match status" value="1"/>
</dbReference>
<dbReference type="Gene3D" id="3.20.20.370">
    <property type="entry name" value="Glycoside hydrolase/deacetylase"/>
    <property type="match status" value="1"/>
</dbReference>
<proteinExistence type="predicted"/>
<reference evidence="2" key="1">
    <citation type="submission" date="2016-10" db="EMBL/GenBank/DDBJ databases">
        <authorList>
            <person name="Varghese N."/>
            <person name="Submissions S."/>
        </authorList>
    </citation>
    <scope>NUCLEOTIDE SEQUENCE [LARGE SCALE GENOMIC DNA]</scope>
    <source>
        <strain evidence="2">CGMCC 4.3530</strain>
    </source>
</reference>
<evidence type="ECO:0000313" key="2">
    <source>
        <dbReference type="Proteomes" id="UP000199529"/>
    </source>
</evidence>
<dbReference type="InterPro" id="IPR011330">
    <property type="entry name" value="Glyco_hydro/deAcase_b/a-brl"/>
</dbReference>
<dbReference type="GO" id="GO:0005975">
    <property type="term" value="P:carbohydrate metabolic process"/>
    <property type="evidence" value="ECO:0007669"/>
    <property type="project" value="InterPro"/>
</dbReference>
<organism evidence="1 2">
    <name type="scientific">Saccharopolyspora shandongensis</name>
    <dbReference type="NCBI Taxonomy" id="418495"/>
    <lineage>
        <taxon>Bacteria</taxon>
        <taxon>Bacillati</taxon>
        <taxon>Actinomycetota</taxon>
        <taxon>Actinomycetes</taxon>
        <taxon>Pseudonocardiales</taxon>
        <taxon>Pseudonocardiaceae</taxon>
        <taxon>Saccharopolyspora</taxon>
    </lineage>
</organism>
<dbReference type="OrthoDB" id="9773478at2"/>
<evidence type="ECO:0000313" key="1">
    <source>
        <dbReference type="EMBL" id="SDW06286.1"/>
    </source>
</evidence>
<dbReference type="PANTHER" id="PTHR30292:SF0">
    <property type="entry name" value="5-OXOPROLINASE SUBUNIT A"/>
    <property type="match status" value="1"/>
</dbReference>
<gene>
    <name evidence="1" type="ORF">SAMN05216215_100199</name>
</gene>
<dbReference type="Pfam" id="PF03746">
    <property type="entry name" value="LamB_YcsF"/>
    <property type="match status" value="1"/>
</dbReference>
<dbReference type="InterPro" id="IPR005501">
    <property type="entry name" value="LamB/YcsF/PxpA-like"/>
</dbReference>
<dbReference type="SUPFAM" id="SSF88713">
    <property type="entry name" value="Glycoside hydrolase/deacetylase"/>
    <property type="match status" value="1"/>
</dbReference>
<name>A0A1H2QGI8_9PSEU</name>
<protein>
    <submittedName>
        <fullName evidence="1">UPF0271 protein</fullName>
    </submittedName>
</protein>
<dbReference type="NCBIfam" id="NF003814">
    <property type="entry name" value="PRK05406.1-3"/>
    <property type="match status" value="1"/>
</dbReference>
<dbReference type="Proteomes" id="UP000199529">
    <property type="component" value="Unassembled WGS sequence"/>
</dbReference>
<accession>A0A1H2QGI8</accession>
<dbReference type="RefSeq" id="WP_093260016.1">
    <property type="nucleotide sequence ID" value="NZ_FNOK01000001.1"/>
</dbReference>
<sequence>MVAINCDMGEAYSIYRCGDDEGIMPYITVANVACGFHAADPVVMRKTVALAKEHSVKVGAHPSFPDRDGFGRREMKMGRDELTASVIYQVGALAAFLQEEEMPLNHIKPHGALYGLAARDEEVAGAIADAAEVFGVPLMGMANSMHERVWGARDAGFIAEYYTDLDYRDDGSLIITREHAAYDPALAAERSVRAVTENVATSVSGKDIPMRADCICIHSDTPGAVDLAKAVHAALKPYLT</sequence>
<dbReference type="STRING" id="418495.SAMN05216215_100199"/>
<keyword evidence="2" id="KW-1185">Reference proteome</keyword>
<dbReference type="CDD" id="cd11665">
    <property type="entry name" value="LamB_like"/>
    <property type="match status" value="1"/>
</dbReference>
<dbReference type="AlphaFoldDB" id="A0A1H2QGI8"/>
<dbReference type="EMBL" id="FNOK01000001">
    <property type="protein sequence ID" value="SDW06286.1"/>
    <property type="molecule type" value="Genomic_DNA"/>
</dbReference>
<dbReference type="PANTHER" id="PTHR30292">
    <property type="entry name" value="UNCHARACTERIZED PROTEIN YBGL-RELATED"/>
    <property type="match status" value="1"/>
</dbReference>